<evidence type="ECO:0000313" key="2">
    <source>
        <dbReference type="Proteomes" id="UP001257659"/>
    </source>
</evidence>
<evidence type="ECO:0000313" key="1">
    <source>
        <dbReference type="EMBL" id="MDR6301921.1"/>
    </source>
</evidence>
<keyword evidence="2" id="KW-1185">Reference proteome</keyword>
<sequence length="37" mass="4173">MKNFLLSIAFILFSTIIGLAQTSESIYIGFSEEVNFQ</sequence>
<reference evidence="1 2" key="1">
    <citation type="submission" date="2023-07" db="EMBL/GenBank/DDBJ databases">
        <title>Genomic Encyclopedia of Type Strains, Phase IV (KMG-IV): sequencing the most valuable type-strain genomes for metagenomic binning, comparative biology and taxonomic classification.</title>
        <authorList>
            <person name="Goeker M."/>
        </authorList>
    </citation>
    <scope>NUCLEOTIDE SEQUENCE [LARGE SCALE GENOMIC DNA]</scope>
    <source>
        <strain evidence="1 2">DSM 102814</strain>
    </source>
</reference>
<dbReference type="Proteomes" id="UP001257659">
    <property type="component" value="Unassembled WGS sequence"/>
</dbReference>
<gene>
    <name evidence="1" type="ORF">GGR31_002596</name>
</gene>
<organism evidence="1 2">
    <name type="scientific">Mesonia maritima</name>
    <dbReference type="NCBI Taxonomy" id="1793873"/>
    <lineage>
        <taxon>Bacteria</taxon>
        <taxon>Pseudomonadati</taxon>
        <taxon>Bacteroidota</taxon>
        <taxon>Flavobacteriia</taxon>
        <taxon>Flavobacteriales</taxon>
        <taxon>Flavobacteriaceae</taxon>
        <taxon>Mesonia</taxon>
    </lineage>
</organism>
<dbReference type="EMBL" id="JAVDQA010000009">
    <property type="protein sequence ID" value="MDR6301921.1"/>
    <property type="molecule type" value="Genomic_DNA"/>
</dbReference>
<protein>
    <submittedName>
        <fullName evidence="1">Uncharacterized protein</fullName>
    </submittedName>
</protein>
<name>A0ABU1K8I0_9FLAO</name>
<comment type="caution">
    <text evidence="1">The sequence shown here is derived from an EMBL/GenBank/DDBJ whole genome shotgun (WGS) entry which is preliminary data.</text>
</comment>
<proteinExistence type="predicted"/>
<accession>A0ABU1K8I0</accession>